<dbReference type="InterPro" id="IPR019533">
    <property type="entry name" value="Peptidase_S26"/>
</dbReference>
<dbReference type="Gene3D" id="2.10.109.10">
    <property type="entry name" value="Umud Fragment, subunit A"/>
    <property type="match status" value="1"/>
</dbReference>
<dbReference type="OrthoDB" id="5518017at2"/>
<reference evidence="6 7" key="1">
    <citation type="submission" date="2019-07" db="EMBL/GenBank/DDBJ databases">
        <title>R&amp;d 2014.</title>
        <authorList>
            <person name="Klenk H.-P."/>
        </authorList>
    </citation>
    <scope>NUCLEOTIDE SEQUENCE [LARGE SCALE GENOMIC DNA]</scope>
    <source>
        <strain evidence="6 7">DSM 43868</strain>
    </source>
</reference>
<evidence type="ECO:0000259" key="5">
    <source>
        <dbReference type="Pfam" id="PF10502"/>
    </source>
</evidence>
<dbReference type="GO" id="GO:0009003">
    <property type="term" value="F:signal peptidase activity"/>
    <property type="evidence" value="ECO:0007669"/>
    <property type="project" value="UniProtKB-EC"/>
</dbReference>
<dbReference type="GO" id="GO:0004252">
    <property type="term" value="F:serine-type endopeptidase activity"/>
    <property type="evidence" value="ECO:0007669"/>
    <property type="project" value="InterPro"/>
</dbReference>
<dbReference type="InterPro" id="IPR036286">
    <property type="entry name" value="LexA/Signal_pep-like_sf"/>
</dbReference>
<keyword evidence="7" id="KW-1185">Reference proteome</keyword>
<dbReference type="GO" id="GO:0006465">
    <property type="term" value="P:signal peptide processing"/>
    <property type="evidence" value="ECO:0007669"/>
    <property type="project" value="InterPro"/>
</dbReference>
<protein>
    <recommendedName>
        <fullName evidence="4">Signal peptidase I</fullName>
        <ecNumber evidence="4">3.4.21.89</ecNumber>
    </recommendedName>
</protein>
<dbReference type="PRINTS" id="PR00727">
    <property type="entry name" value="LEADERPTASE"/>
</dbReference>
<comment type="caution">
    <text evidence="6">The sequence shown here is derived from an EMBL/GenBank/DDBJ whole genome shotgun (WGS) entry which is preliminary data.</text>
</comment>
<dbReference type="PANTHER" id="PTHR43390">
    <property type="entry name" value="SIGNAL PEPTIDASE I"/>
    <property type="match status" value="1"/>
</dbReference>
<dbReference type="PANTHER" id="PTHR43390:SF1">
    <property type="entry name" value="CHLOROPLAST PROCESSING PEPTIDASE"/>
    <property type="match status" value="1"/>
</dbReference>
<dbReference type="Pfam" id="PF10502">
    <property type="entry name" value="Peptidase_S26"/>
    <property type="match status" value="1"/>
</dbReference>
<keyword evidence="4" id="KW-0645">Protease</keyword>
<dbReference type="RefSeq" id="WP_145776677.1">
    <property type="nucleotide sequence ID" value="NZ_BAAATQ010000093.1"/>
</dbReference>
<keyword evidence="4" id="KW-0378">Hydrolase</keyword>
<feature type="active site" evidence="3">
    <location>
        <position position="31"/>
    </location>
</feature>
<name>A0A562IH93_MICOL</name>
<dbReference type="EC" id="3.4.21.89" evidence="4"/>
<evidence type="ECO:0000256" key="3">
    <source>
        <dbReference type="PIRSR" id="PIRSR600223-1"/>
    </source>
</evidence>
<accession>A0A562IH93</accession>
<comment type="subcellular location">
    <subcellularLocation>
        <location evidence="1">Cell membrane</location>
        <topology evidence="1">Single-pass type II membrane protein</topology>
    </subcellularLocation>
    <subcellularLocation>
        <location evidence="4">Membrane</location>
        <topology evidence="4">Single-pass type II membrane protein</topology>
    </subcellularLocation>
</comment>
<dbReference type="EMBL" id="VLKE01000001">
    <property type="protein sequence ID" value="TWH70387.1"/>
    <property type="molecule type" value="Genomic_DNA"/>
</dbReference>
<dbReference type="Proteomes" id="UP000319825">
    <property type="component" value="Unassembled WGS sequence"/>
</dbReference>
<dbReference type="AlphaFoldDB" id="A0A562IH93"/>
<evidence type="ECO:0000313" key="6">
    <source>
        <dbReference type="EMBL" id="TWH70387.1"/>
    </source>
</evidence>
<feature type="active site" evidence="3">
    <location>
        <position position="74"/>
    </location>
</feature>
<evidence type="ECO:0000256" key="1">
    <source>
        <dbReference type="ARBA" id="ARBA00004401"/>
    </source>
</evidence>
<dbReference type="InterPro" id="IPR000223">
    <property type="entry name" value="Pept_S26A_signal_pept_1"/>
</dbReference>
<dbReference type="CDD" id="cd06530">
    <property type="entry name" value="S26_SPase_I"/>
    <property type="match status" value="1"/>
</dbReference>
<evidence type="ECO:0000256" key="2">
    <source>
        <dbReference type="ARBA" id="ARBA00009370"/>
    </source>
</evidence>
<dbReference type="SUPFAM" id="SSF51306">
    <property type="entry name" value="LexA/Signal peptidase"/>
    <property type="match status" value="1"/>
</dbReference>
<evidence type="ECO:0000256" key="4">
    <source>
        <dbReference type="RuleBase" id="RU362042"/>
    </source>
</evidence>
<evidence type="ECO:0000313" key="7">
    <source>
        <dbReference type="Proteomes" id="UP000319825"/>
    </source>
</evidence>
<gene>
    <name evidence="6" type="ORF">JD77_05412</name>
</gene>
<comment type="similarity">
    <text evidence="2 4">Belongs to the peptidase S26 family.</text>
</comment>
<dbReference type="NCBIfam" id="TIGR02227">
    <property type="entry name" value="sigpep_I_bact"/>
    <property type="match status" value="1"/>
</dbReference>
<sequence>MIWALTAAVLLAGLLAWLRSRWLVVTVSGPSMRPTLQPGDRVLVRRRPARRVRVGQIVVVAAEPDLAVPQRVVKRVVAVPGDPVPPGITSVRDELVPPARLLLLGDNARESLDSRRLGYYDAGLMLGVVVRAMSTHPARPGSSGIAS</sequence>
<feature type="domain" description="Peptidase S26" evidence="5">
    <location>
        <begin position="5"/>
        <end position="84"/>
    </location>
</feature>
<comment type="catalytic activity">
    <reaction evidence="4">
        <text>Cleavage of hydrophobic, N-terminal signal or leader sequences from secreted and periplasmic proteins.</text>
        <dbReference type="EC" id="3.4.21.89"/>
    </reaction>
</comment>
<proteinExistence type="inferred from homology"/>
<organism evidence="6 7">
    <name type="scientific">Micromonospora olivasterospora</name>
    <dbReference type="NCBI Taxonomy" id="1880"/>
    <lineage>
        <taxon>Bacteria</taxon>
        <taxon>Bacillati</taxon>
        <taxon>Actinomycetota</taxon>
        <taxon>Actinomycetes</taxon>
        <taxon>Micromonosporales</taxon>
        <taxon>Micromonosporaceae</taxon>
        <taxon>Micromonospora</taxon>
    </lineage>
</organism>
<dbReference type="GO" id="GO:0005886">
    <property type="term" value="C:plasma membrane"/>
    <property type="evidence" value="ECO:0007669"/>
    <property type="project" value="UniProtKB-SubCell"/>
</dbReference>